<sequence length="417" mass="44457">MLKNYVPENVLYALFAFDAVMALQKASQGTNTATFKPFQCLDDGSIGTELRVTPVPYAKLDGKVQLATRISFTTGGVKAAATAKGTLEGKYGNFTLKAEGEAGGKASTGSAVPDGQNAPGLVGTMASIIGKMDSFVAKGNTRDRTPQDLTAYASGVTLSKTLSFAPNGFEITAKTGSPDLELEIGEIKSELAMGISGRLDFIDALATGLGSMAVGKAIQDARAAMASGEYISAKLDAYLEVAATGTLSHEMTSCARITLPADGEMNAAWDGISQEFGGKLKIRGEATIAIEIKAEVWIVTAKAGASGTIHTSWNWAMRMHEGKRQKQYKFEGVIVKAKAYASVMTKEKGNVTQEVLYSDAKFELNENASDLYDQVATELKSSTEKAAKMEDSRLKAEPQEGFTETIFDPEESEWESY</sequence>
<name>A0A2T1A9Z2_TRISK</name>
<comment type="caution">
    <text evidence="2">The sequence shown here is derived from an EMBL/GenBank/DDBJ whole genome shotgun (WGS) entry which is preliminary data.</text>
</comment>
<gene>
    <name evidence="2" type="ORF">CLV89_1152</name>
</gene>
<evidence type="ECO:0000313" key="2">
    <source>
        <dbReference type="EMBL" id="PRZ45419.1"/>
    </source>
</evidence>
<proteinExistence type="predicted"/>
<dbReference type="Proteomes" id="UP000237718">
    <property type="component" value="Unassembled WGS sequence"/>
</dbReference>
<dbReference type="EMBL" id="PVUF01000015">
    <property type="protein sequence ID" value="PRZ45419.1"/>
    <property type="molecule type" value="Genomic_DNA"/>
</dbReference>
<organism evidence="2 3">
    <name type="scientific">Tritonibacter scottomollicae</name>
    <name type="common">Epibacterium scottomollicae</name>
    <dbReference type="NCBI Taxonomy" id="483013"/>
    <lineage>
        <taxon>Bacteria</taxon>
        <taxon>Pseudomonadati</taxon>
        <taxon>Pseudomonadota</taxon>
        <taxon>Alphaproteobacteria</taxon>
        <taxon>Rhodobacterales</taxon>
        <taxon>Paracoccaceae</taxon>
        <taxon>Tritonibacter</taxon>
    </lineage>
</organism>
<reference evidence="2 3" key="1">
    <citation type="submission" date="2018-03" db="EMBL/GenBank/DDBJ databases">
        <title>Genomic Encyclopedia of Archaeal and Bacterial Type Strains, Phase II (KMG-II): from individual species to whole genera.</title>
        <authorList>
            <person name="Goeker M."/>
        </authorList>
    </citation>
    <scope>NUCLEOTIDE SEQUENCE [LARGE SCALE GENOMIC DNA]</scope>
    <source>
        <strain evidence="2 3">DSM 25328</strain>
    </source>
</reference>
<accession>A0A2T1A9Z2</accession>
<evidence type="ECO:0000256" key="1">
    <source>
        <dbReference type="SAM" id="MobiDB-lite"/>
    </source>
</evidence>
<dbReference type="OrthoDB" id="7751948at2"/>
<feature type="compositionally biased region" description="Acidic residues" evidence="1">
    <location>
        <begin position="407"/>
        <end position="417"/>
    </location>
</feature>
<protein>
    <submittedName>
        <fullName evidence="2">Uncharacterized protein</fullName>
    </submittedName>
</protein>
<dbReference type="RefSeq" id="WP_106165049.1">
    <property type="nucleotide sequence ID" value="NZ_PVUF01000015.1"/>
</dbReference>
<feature type="compositionally biased region" description="Basic and acidic residues" evidence="1">
    <location>
        <begin position="383"/>
        <end position="398"/>
    </location>
</feature>
<evidence type="ECO:0000313" key="3">
    <source>
        <dbReference type="Proteomes" id="UP000237718"/>
    </source>
</evidence>
<feature type="region of interest" description="Disordered" evidence="1">
    <location>
        <begin position="383"/>
        <end position="417"/>
    </location>
</feature>
<dbReference type="AlphaFoldDB" id="A0A2T1A9Z2"/>